<dbReference type="EMBL" id="VOIR01000015">
    <property type="protein sequence ID" value="KAA6432052.1"/>
    <property type="molecule type" value="Genomic_DNA"/>
</dbReference>
<keyword evidence="2" id="KW-0472">Membrane</keyword>
<name>A0A5M8QCA1_9MICO</name>
<dbReference type="Pfam" id="PF08327">
    <property type="entry name" value="AHSA1"/>
    <property type="match status" value="1"/>
</dbReference>
<keyword evidence="2" id="KW-0812">Transmembrane</keyword>
<sequence length="587" mass="59669">MGGGARSVGIDLAWLVAIAGLLAAPTLLRTGEHLGTPLGLLLDGPPVALLAVLVGCGAVLAVRPRLAARHRTAAARETLARGLWLGLVGSAALALGAWLELVRSAYLAFGGWGTPIDAWLYGADLWVLPVATALQAPLAQLGVALALAAVALLLPVWALAALAAAWTSGGGLLLAAVADALRPAPPGSPWGPTAESVRGLLVGDPWAALVLLPWVLVGMLAGRLLLSARERGRERALHGALLVVGLLLAGAAITTSELALAHLVPAVLPLGDATAARELLGMPGALRAMGGEPVLQLVAMPGSGSAAEAVRAGGLALAVVGAAGLGGASAGPRARRALAPALAAGAAPVTVLLATALVHALLLAVAPQAPALVEGWSGWAVLVAAALGVGALLAALRADAPLERWMDAAALRSGGPLRAAEPLAVALPDERSISYAVRFRAPAEAVWQALTDPRLVPLWLPDPGMPMTSCAIDARTGGGYRFEHRGGVRRPVVVGEYLHVERPVRIVERQWQEGGRRPPVTASTVLEQHGGVTVLRGHEVFDSQRLRDSVLPQLGIPAAAYERLAALVERGGGDAPGHDPVTVAAPV</sequence>
<keyword evidence="5" id="KW-1185">Reference proteome</keyword>
<accession>A0A5M8QCA1</accession>
<evidence type="ECO:0000256" key="1">
    <source>
        <dbReference type="ARBA" id="ARBA00006817"/>
    </source>
</evidence>
<feature type="transmembrane region" description="Helical" evidence="2">
    <location>
        <begin position="206"/>
        <end position="226"/>
    </location>
</feature>
<feature type="transmembrane region" description="Helical" evidence="2">
    <location>
        <begin position="118"/>
        <end position="136"/>
    </location>
</feature>
<organism evidence="4 5">
    <name type="scientific">Agrococcus sediminis</name>
    <dbReference type="NCBI Taxonomy" id="2599924"/>
    <lineage>
        <taxon>Bacteria</taxon>
        <taxon>Bacillati</taxon>
        <taxon>Actinomycetota</taxon>
        <taxon>Actinomycetes</taxon>
        <taxon>Micrococcales</taxon>
        <taxon>Microbacteriaceae</taxon>
        <taxon>Agrococcus</taxon>
    </lineage>
</organism>
<feature type="transmembrane region" description="Helical" evidence="2">
    <location>
        <begin position="48"/>
        <end position="66"/>
    </location>
</feature>
<evidence type="ECO:0000313" key="4">
    <source>
        <dbReference type="EMBL" id="KAA6432052.1"/>
    </source>
</evidence>
<dbReference type="RefSeq" id="WP_146357133.1">
    <property type="nucleotide sequence ID" value="NZ_VOIR01000015.1"/>
</dbReference>
<dbReference type="SUPFAM" id="SSF55961">
    <property type="entry name" value="Bet v1-like"/>
    <property type="match status" value="1"/>
</dbReference>
<dbReference type="AlphaFoldDB" id="A0A5M8QCA1"/>
<comment type="similarity">
    <text evidence="1">Belongs to the AHA1 family.</text>
</comment>
<feature type="transmembrane region" description="Helical" evidence="2">
    <location>
        <begin position="12"/>
        <end position="28"/>
    </location>
</feature>
<feature type="domain" description="Activator of Hsp90 ATPase homologue 1/2-like C-terminal" evidence="3">
    <location>
        <begin position="440"/>
        <end position="538"/>
    </location>
</feature>
<keyword evidence="2" id="KW-1133">Transmembrane helix</keyword>
<feature type="transmembrane region" description="Helical" evidence="2">
    <location>
        <begin position="238"/>
        <end position="260"/>
    </location>
</feature>
<feature type="transmembrane region" description="Helical" evidence="2">
    <location>
        <begin position="309"/>
        <end position="330"/>
    </location>
</feature>
<reference evidence="4 5" key="1">
    <citation type="submission" date="2019-08" db="EMBL/GenBank/DDBJ databases">
        <title>Agrococcus lahaulensis sp. nov., isolated from a cold desert of the Indian Himalayas.</title>
        <authorList>
            <person name="Qu J.H."/>
        </authorList>
    </citation>
    <scope>NUCLEOTIDE SEQUENCE [LARGE SCALE GENOMIC DNA]</scope>
    <source>
        <strain evidence="4 5">NS18</strain>
    </source>
</reference>
<feature type="transmembrane region" description="Helical" evidence="2">
    <location>
        <begin position="342"/>
        <end position="364"/>
    </location>
</feature>
<comment type="caution">
    <text evidence="4">The sequence shown here is derived from an EMBL/GenBank/DDBJ whole genome shotgun (WGS) entry which is preliminary data.</text>
</comment>
<dbReference type="InterPro" id="IPR023393">
    <property type="entry name" value="START-like_dom_sf"/>
</dbReference>
<protein>
    <recommendedName>
        <fullName evidence="3">Activator of Hsp90 ATPase homologue 1/2-like C-terminal domain-containing protein</fullName>
    </recommendedName>
</protein>
<gene>
    <name evidence="4" type="ORF">FQ330_09735</name>
</gene>
<evidence type="ECO:0000256" key="2">
    <source>
        <dbReference type="SAM" id="Phobius"/>
    </source>
</evidence>
<dbReference type="InterPro" id="IPR013538">
    <property type="entry name" value="ASHA1/2-like_C"/>
</dbReference>
<proteinExistence type="inferred from homology"/>
<evidence type="ECO:0000259" key="3">
    <source>
        <dbReference type="Pfam" id="PF08327"/>
    </source>
</evidence>
<feature type="transmembrane region" description="Helical" evidence="2">
    <location>
        <begin position="376"/>
        <end position="396"/>
    </location>
</feature>
<dbReference type="Gene3D" id="3.30.530.20">
    <property type="match status" value="1"/>
</dbReference>
<feature type="transmembrane region" description="Helical" evidence="2">
    <location>
        <begin position="143"/>
        <end position="166"/>
    </location>
</feature>
<feature type="transmembrane region" description="Helical" evidence="2">
    <location>
        <begin position="78"/>
        <end position="98"/>
    </location>
</feature>
<dbReference type="OrthoDB" id="3365660at2"/>
<evidence type="ECO:0000313" key="5">
    <source>
        <dbReference type="Proteomes" id="UP000323221"/>
    </source>
</evidence>
<dbReference type="Proteomes" id="UP000323221">
    <property type="component" value="Unassembled WGS sequence"/>
</dbReference>